<keyword evidence="5 6" id="KW-0472">Membrane</keyword>
<evidence type="ECO:0000256" key="2">
    <source>
        <dbReference type="ARBA" id="ARBA00022475"/>
    </source>
</evidence>
<evidence type="ECO:0000313" key="8">
    <source>
        <dbReference type="EMBL" id="PWE18357.1"/>
    </source>
</evidence>
<proteinExistence type="predicted"/>
<keyword evidence="2" id="KW-1003">Cell membrane</keyword>
<dbReference type="InterPro" id="IPR051791">
    <property type="entry name" value="Pra-immunoreactive"/>
</dbReference>
<comment type="subcellular location">
    <subcellularLocation>
        <location evidence="1">Cell membrane</location>
        <topology evidence="1">Multi-pass membrane protein</topology>
    </subcellularLocation>
</comment>
<feature type="transmembrane region" description="Helical" evidence="6">
    <location>
        <begin position="12"/>
        <end position="35"/>
    </location>
</feature>
<comment type="caution">
    <text evidence="8">The sequence shown here is derived from an EMBL/GenBank/DDBJ whole genome shotgun (WGS) entry which is preliminary data.</text>
</comment>
<evidence type="ECO:0000256" key="5">
    <source>
        <dbReference type="ARBA" id="ARBA00023136"/>
    </source>
</evidence>
<feature type="transmembrane region" description="Helical" evidence="6">
    <location>
        <begin position="130"/>
        <end position="149"/>
    </location>
</feature>
<organism evidence="8 9">
    <name type="scientific">Marinicauda salina</name>
    <dbReference type="NCBI Taxonomy" id="2135793"/>
    <lineage>
        <taxon>Bacteria</taxon>
        <taxon>Pseudomonadati</taxon>
        <taxon>Pseudomonadota</taxon>
        <taxon>Alphaproteobacteria</taxon>
        <taxon>Maricaulales</taxon>
        <taxon>Maricaulaceae</taxon>
        <taxon>Marinicauda</taxon>
    </lineage>
</organism>
<keyword evidence="4 6" id="KW-1133">Transmembrane helix</keyword>
<dbReference type="EMBL" id="QEXV01000001">
    <property type="protein sequence ID" value="PWE18357.1"/>
    <property type="molecule type" value="Genomic_DNA"/>
</dbReference>
<evidence type="ECO:0000313" key="9">
    <source>
        <dbReference type="Proteomes" id="UP000245168"/>
    </source>
</evidence>
<reference evidence="9" key="1">
    <citation type="submission" date="2018-05" db="EMBL/GenBank/DDBJ databases">
        <authorList>
            <person name="Liu B.-T."/>
        </authorList>
    </citation>
    <scope>NUCLEOTIDE SEQUENCE [LARGE SCALE GENOMIC DNA]</scope>
    <source>
        <strain evidence="9">WD6-1</strain>
    </source>
</reference>
<evidence type="ECO:0000256" key="4">
    <source>
        <dbReference type="ARBA" id="ARBA00022989"/>
    </source>
</evidence>
<dbReference type="Pfam" id="PF06271">
    <property type="entry name" value="RDD"/>
    <property type="match status" value="1"/>
</dbReference>
<dbReference type="GO" id="GO:0005886">
    <property type="term" value="C:plasma membrane"/>
    <property type="evidence" value="ECO:0007669"/>
    <property type="project" value="UniProtKB-SubCell"/>
</dbReference>
<sequence length="170" mass="17955">MAPAGITRRAVALLADWLIILAFGALAGLTVTAVAPPVGDLDRWMRYASVTAGFTLPVVLAAAVLEARWGRTPGKALLGLTVYGATGPGLGFPRALSRNLVKFAPWEIAHIGIWIVPGRPFVDPPETPSLVLWMAAMSIMAAQGVLVLVTHRAVHDRLIGGRVARRSPAP</sequence>
<accession>A0A2U2BWI1</accession>
<dbReference type="RefSeq" id="WP_109251632.1">
    <property type="nucleotide sequence ID" value="NZ_QEXV01000001.1"/>
</dbReference>
<keyword evidence="3 6" id="KW-0812">Transmembrane</keyword>
<dbReference type="OrthoDB" id="7632473at2"/>
<name>A0A2U2BWI1_9PROT</name>
<dbReference type="AlphaFoldDB" id="A0A2U2BWI1"/>
<protein>
    <recommendedName>
        <fullName evidence="7">RDD domain-containing protein</fullName>
    </recommendedName>
</protein>
<evidence type="ECO:0000256" key="3">
    <source>
        <dbReference type="ARBA" id="ARBA00022692"/>
    </source>
</evidence>
<dbReference type="Proteomes" id="UP000245168">
    <property type="component" value="Unassembled WGS sequence"/>
</dbReference>
<dbReference type="PANTHER" id="PTHR36115:SF4">
    <property type="entry name" value="MEMBRANE PROTEIN"/>
    <property type="match status" value="1"/>
</dbReference>
<dbReference type="InterPro" id="IPR010432">
    <property type="entry name" value="RDD"/>
</dbReference>
<evidence type="ECO:0000259" key="7">
    <source>
        <dbReference type="Pfam" id="PF06271"/>
    </source>
</evidence>
<evidence type="ECO:0000256" key="6">
    <source>
        <dbReference type="SAM" id="Phobius"/>
    </source>
</evidence>
<feature type="transmembrane region" description="Helical" evidence="6">
    <location>
        <begin position="47"/>
        <end position="65"/>
    </location>
</feature>
<dbReference type="PANTHER" id="PTHR36115">
    <property type="entry name" value="PROLINE-RICH ANTIGEN HOMOLOG-RELATED"/>
    <property type="match status" value="1"/>
</dbReference>
<feature type="domain" description="RDD" evidence="7">
    <location>
        <begin position="4"/>
        <end position="159"/>
    </location>
</feature>
<feature type="transmembrane region" description="Helical" evidence="6">
    <location>
        <begin position="77"/>
        <end position="96"/>
    </location>
</feature>
<keyword evidence="9" id="KW-1185">Reference proteome</keyword>
<gene>
    <name evidence="8" type="ORF">DDZ18_01760</name>
</gene>
<evidence type="ECO:0000256" key="1">
    <source>
        <dbReference type="ARBA" id="ARBA00004651"/>
    </source>
</evidence>